<feature type="transmembrane region" description="Helical" evidence="1">
    <location>
        <begin position="169"/>
        <end position="196"/>
    </location>
</feature>
<comment type="caution">
    <text evidence="2">The sequence shown here is derived from an EMBL/GenBank/DDBJ whole genome shotgun (WGS) entry which is preliminary data.</text>
</comment>
<keyword evidence="1" id="KW-0812">Transmembrane</keyword>
<keyword evidence="1" id="KW-0472">Membrane</keyword>
<dbReference type="OrthoDB" id="161718at2157"/>
<feature type="transmembrane region" description="Helical" evidence="1">
    <location>
        <begin position="76"/>
        <end position="100"/>
    </location>
</feature>
<organism evidence="2 3">
    <name type="scientific">Haloprofundus marisrubri</name>
    <dbReference type="NCBI Taxonomy" id="1514971"/>
    <lineage>
        <taxon>Archaea</taxon>
        <taxon>Methanobacteriati</taxon>
        <taxon>Methanobacteriota</taxon>
        <taxon>Stenosarchaea group</taxon>
        <taxon>Halobacteria</taxon>
        <taxon>Halobacteriales</taxon>
        <taxon>Haloferacaceae</taxon>
        <taxon>Haloprofundus</taxon>
    </lineage>
</organism>
<dbReference type="RefSeq" id="WP_058582866.1">
    <property type="nucleotide sequence ID" value="NZ_LOPU01000030.1"/>
</dbReference>
<dbReference type="Proteomes" id="UP000054387">
    <property type="component" value="Unassembled WGS sequence"/>
</dbReference>
<dbReference type="EMBL" id="LOPU01000030">
    <property type="protein sequence ID" value="KTG08582.1"/>
    <property type="molecule type" value="Genomic_DNA"/>
</dbReference>
<proteinExistence type="predicted"/>
<evidence type="ECO:0000313" key="2">
    <source>
        <dbReference type="EMBL" id="KTG08582.1"/>
    </source>
</evidence>
<evidence type="ECO:0000256" key="1">
    <source>
        <dbReference type="SAM" id="Phobius"/>
    </source>
</evidence>
<keyword evidence="3" id="KW-1185">Reference proteome</keyword>
<gene>
    <name evidence="2" type="ORF">AUR64_18080</name>
</gene>
<name>A0A0W1R5A9_9EURY</name>
<dbReference type="AlphaFoldDB" id="A0A0W1R5A9"/>
<sequence>MSVEDPIADALLGESAYERLQAERHSLFQQSLTQKLTWQSYLLFSLAALYPALAVLPGALRRAYLPGSVGFSTPKVAFVGLVAVSLVALTGLGHAGVGLWRLRLGRTMNETQARELLNAEAVCSLLGFFTGGFATTMTHAFVLLGFGGVSAVERYVAVGGENPFAQAGLGVSVVDVSVLALVSAVCLLILAALLSVEASVRGFGRDL</sequence>
<feature type="transmembrane region" description="Helical" evidence="1">
    <location>
        <begin position="121"/>
        <end position="149"/>
    </location>
</feature>
<evidence type="ECO:0000313" key="3">
    <source>
        <dbReference type="Proteomes" id="UP000054387"/>
    </source>
</evidence>
<keyword evidence="1" id="KW-1133">Transmembrane helix</keyword>
<accession>A0A0W1R5A9</accession>
<protein>
    <submittedName>
        <fullName evidence="2">Uncharacterized protein</fullName>
    </submittedName>
</protein>
<reference evidence="2 3" key="1">
    <citation type="submission" date="2015-12" db="EMBL/GenBank/DDBJ databases">
        <title>Haloprofundus marisrubri gen. nov., sp. nov., an extremely halophilic archaeon isolated from the Discovery deep brine-seawater interface in the Red Sea.</title>
        <authorList>
            <person name="Zhang G."/>
            <person name="Stingl U."/>
            <person name="Rashid M."/>
        </authorList>
    </citation>
    <scope>NUCLEOTIDE SEQUENCE [LARGE SCALE GENOMIC DNA]</scope>
    <source>
        <strain evidence="2 3">SB9</strain>
    </source>
</reference>
<feature type="transmembrane region" description="Helical" evidence="1">
    <location>
        <begin position="41"/>
        <end position="64"/>
    </location>
</feature>